<dbReference type="Pfam" id="PF01370">
    <property type="entry name" value="Epimerase"/>
    <property type="match status" value="1"/>
</dbReference>
<dbReference type="HOGENOM" id="CLU_007383_9_2_1"/>
<dbReference type="OrthoDB" id="2735536at2759"/>
<dbReference type="AlphaFoldDB" id="A0A066X389"/>
<sequence>MTSNQTLLVTGANGYIGTHIVSYALERGFNVRATARSEASFANLRALFPNFSDRLSFAIAPDITKHESYRDAFTGVTGIIHAASPFILNPKNNETDLLRPAINGSVAILEAARQYGPDVKRIVNVSSFASIIDMAQGYRPGYTYTEKDWNPMSYEEASKTDNGAAAYCASKVLAEKAMWRWMDGNQAVAFTLANVCPPWVFGPYLGTPDLDRLSESMDALWKLVDAKEVPPTDFGGCVDVRDVARALLGAIEMPAAGGERFLVGGGFDWQTAADIIRQEVPEAKSRVPEGRPGYGKTEERYSIDGGKAERILGQEYTPLSVTLGDAIRHLLEVEKASKSS</sequence>
<accession>A0A066X389</accession>
<keyword evidence="5" id="KW-1185">Reference proteome</keyword>
<comment type="similarity">
    <text evidence="2">Belongs to the NAD(P)-dependent epimerase/dehydratase family. Dihydroflavonol-4-reductase subfamily.</text>
</comment>
<evidence type="ECO:0000259" key="3">
    <source>
        <dbReference type="Pfam" id="PF01370"/>
    </source>
</evidence>
<reference evidence="5" key="1">
    <citation type="journal article" date="2014" name="Genome Announc.">
        <title>Draft genome sequence of Colletotrichum sublineola, a destructive pathogen of cultivated sorghum.</title>
        <authorList>
            <person name="Baroncelli R."/>
            <person name="Sanz-Martin J.M."/>
            <person name="Rech G.E."/>
            <person name="Sukno S.A."/>
            <person name="Thon M.R."/>
        </authorList>
    </citation>
    <scope>NUCLEOTIDE SEQUENCE [LARGE SCALE GENOMIC DNA]</scope>
    <source>
        <strain evidence="5">TX430BB</strain>
    </source>
</reference>
<dbReference type="InterPro" id="IPR036291">
    <property type="entry name" value="NAD(P)-bd_dom_sf"/>
</dbReference>
<dbReference type="OMA" id="CGQHFDY"/>
<dbReference type="STRING" id="1173701.A0A066X389"/>
<evidence type="ECO:0000313" key="5">
    <source>
        <dbReference type="Proteomes" id="UP000027238"/>
    </source>
</evidence>
<dbReference type="Gene3D" id="3.40.50.720">
    <property type="entry name" value="NAD(P)-binding Rossmann-like Domain"/>
    <property type="match status" value="1"/>
</dbReference>
<comment type="caution">
    <text evidence="4">The sequence shown here is derived from an EMBL/GenBank/DDBJ whole genome shotgun (WGS) entry which is preliminary data.</text>
</comment>
<keyword evidence="1" id="KW-0560">Oxidoreductase</keyword>
<name>A0A066X389_COLSU</name>
<gene>
    <name evidence="4" type="ORF">CSUB01_00844</name>
</gene>
<protein>
    <submittedName>
        <fullName evidence="4">Putative NAD dependent epimerase/dehydratase</fullName>
    </submittedName>
</protein>
<feature type="domain" description="NAD-dependent epimerase/dehydratase" evidence="3">
    <location>
        <begin position="8"/>
        <end position="264"/>
    </location>
</feature>
<organism evidence="4 5">
    <name type="scientific">Colletotrichum sublineola</name>
    <name type="common">Sorghum anthracnose fungus</name>
    <dbReference type="NCBI Taxonomy" id="1173701"/>
    <lineage>
        <taxon>Eukaryota</taxon>
        <taxon>Fungi</taxon>
        <taxon>Dikarya</taxon>
        <taxon>Ascomycota</taxon>
        <taxon>Pezizomycotina</taxon>
        <taxon>Sordariomycetes</taxon>
        <taxon>Hypocreomycetidae</taxon>
        <taxon>Glomerellales</taxon>
        <taxon>Glomerellaceae</taxon>
        <taxon>Colletotrichum</taxon>
        <taxon>Colletotrichum graminicola species complex</taxon>
    </lineage>
</organism>
<evidence type="ECO:0000313" key="4">
    <source>
        <dbReference type="EMBL" id="KDN62139.1"/>
    </source>
</evidence>
<proteinExistence type="inferred from homology"/>
<dbReference type="InterPro" id="IPR001509">
    <property type="entry name" value="Epimerase_deHydtase"/>
</dbReference>
<dbReference type="GO" id="GO:0016616">
    <property type="term" value="F:oxidoreductase activity, acting on the CH-OH group of donors, NAD or NADP as acceptor"/>
    <property type="evidence" value="ECO:0007669"/>
    <property type="project" value="TreeGrafter"/>
</dbReference>
<dbReference type="PANTHER" id="PTHR10366:SF564">
    <property type="entry name" value="STEROL-4-ALPHA-CARBOXYLATE 3-DEHYDROGENASE, DECARBOXYLATING"/>
    <property type="match status" value="1"/>
</dbReference>
<dbReference type="CDD" id="cd05227">
    <property type="entry name" value="AR_SDR_e"/>
    <property type="match status" value="1"/>
</dbReference>
<evidence type="ECO:0000256" key="2">
    <source>
        <dbReference type="ARBA" id="ARBA00023445"/>
    </source>
</evidence>
<dbReference type="InterPro" id="IPR050425">
    <property type="entry name" value="NAD(P)_dehydrat-like"/>
</dbReference>
<dbReference type="PANTHER" id="PTHR10366">
    <property type="entry name" value="NAD DEPENDENT EPIMERASE/DEHYDRATASE"/>
    <property type="match status" value="1"/>
</dbReference>
<dbReference type="EMBL" id="JMSE01001347">
    <property type="protein sequence ID" value="KDN62139.1"/>
    <property type="molecule type" value="Genomic_DNA"/>
</dbReference>
<dbReference type="eggNOG" id="KOG1502">
    <property type="taxonomic scope" value="Eukaryota"/>
</dbReference>
<evidence type="ECO:0000256" key="1">
    <source>
        <dbReference type="ARBA" id="ARBA00023002"/>
    </source>
</evidence>
<dbReference type="Proteomes" id="UP000027238">
    <property type="component" value="Unassembled WGS sequence"/>
</dbReference>
<dbReference type="SUPFAM" id="SSF51735">
    <property type="entry name" value="NAD(P)-binding Rossmann-fold domains"/>
    <property type="match status" value="1"/>
</dbReference>